<dbReference type="InterPro" id="IPR052358">
    <property type="entry name" value="Aro_Compnd_Degr_Hydrolases"/>
</dbReference>
<dbReference type="PANTHER" id="PTHR35563:SF2">
    <property type="entry name" value="BARREL METAL-DEPENDENT HYDROLASE, PUTATIVE (AFU_ORTHOLOGUE AFUA_1G16240)-RELATED"/>
    <property type="match status" value="1"/>
</dbReference>
<accession>A0ABU9CLY9</accession>
<name>A0ABU9CLY9_9BURK</name>
<dbReference type="RefSeq" id="WP_341412531.1">
    <property type="nucleotide sequence ID" value="NZ_JBBUTH010000010.1"/>
</dbReference>
<keyword evidence="3" id="KW-1185">Reference proteome</keyword>
<dbReference type="InterPro" id="IPR032466">
    <property type="entry name" value="Metal_Hydrolase"/>
</dbReference>
<protein>
    <submittedName>
        <fullName evidence="2">Amidohydrolase family protein</fullName>
    </submittedName>
</protein>
<reference evidence="2 3" key="1">
    <citation type="submission" date="2024-04" db="EMBL/GenBank/DDBJ databases">
        <title>Novel species of the genus Ideonella isolated from streams.</title>
        <authorList>
            <person name="Lu H."/>
        </authorList>
    </citation>
    <scope>NUCLEOTIDE SEQUENCE [LARGE SCALE GENOMIC DNA]</scope>
    <source>
        <strain evidence="2 3">DXS22W</strain>
    </source>
</reference>
<feature type="domain" description="Amidohydrolase-related" evidence="1">
    <location>
        <begin position="14"/>
        <end position="280"/>
    </location>
</feature>
<dbReference type="Pfam" id="PF04909">
    <property type="entry name" value="Amidohydro_2"/>
    <property type="match status" value="1"/>
</dbReference>
<dbReference type="EMBL" id="JBBUTH010000010">
    <property type="protein sequence ID" value="MEK8052806.1"/>
    <property type="molecule type" value="Genomic_DNA"/>
</dbReference>
<organism evidence="2 3">
    <name type="scientific">Pseudaquabacterium inlustre</name>
    <dbReference type="NCBI Taxonomy" id="2984192"/>
    <lineage>
        <taxon>Bacteria</taxon>
        <taxon>Pseudomonadati</taxon>
        <taxon>Pseudomonadota</taxon>
        <taxon>Betaproteobacteria</taxon>
        <taxon>Burkholderiales</taxon>
        <taxon>Sphaerotilaceae</taxon>
        <taxon>Pseudaquabacterium</taxon>
    </lineage>
</organism>
<dbReference type="InterPro" id="IPR006680">
    <property type="entry name" value="Amidohydro-rel"/>
</dbReference>
<comment type="caution">
    <text evidence="2">The sequence shown here is derived from an EMBL/GenBank/DDBJ whole genome shotgun (WGS) entry which is preliminary data.</text>
</comment>
<evidence type="ECO:0000259" key="1">
    <source>
        <dbReference type="Pfam" id="PF04909"/>
    </source>
</evidence>
<evidence type="ECO:0000313" key="2">
    <source>
        <dbReference type="EMBL" id="MEK8052806.1"/>
    </source>
</evidence>
<dbReference type="SUPFAM" id="SSF51556">
    <property type="entry name" value="Metallo-dependent hydrolases"/>
    <property type="match status" value="1"/>
</dbReference>
<proteinExistence type="predicted"/>
<dbReference type="Gene3D" id="3.20.20.140">
    <property type="entry name" value="Metal-dependent hydrolases"/>
    <property type="match status" value="1"/>
</dbReference>
<evidence type="ECO:0000313" key="3">
    <source>
        <dbReference type="Proteomes" id="UP001365405"/>
    </source>
</evidence>
<dbReference type="Proteomes" id="UP001365405">
    <property type="component" value="Unassembled WGS sequence"/>
</dbReference>
<gene>
    <name evidence="2" type="ORF">AACH10_21325</name>
</gene>
<sequence length="281" mass="30911">MRATREPGQAWLSCDSHMHIYDGRYPAVAGARLTPRDALVPAYRQLQARLGLKRCVVVTPSTYGTDNRCTVDAVRALDAAGTQARGIAVVHAGVDDATLRQLHQDGIRGVRFNQTLGGLSLDDLEPLAARIAPLGWHVELLLPADLWPAVGRRLQVLPVPVVLDHFGRLPYPMHRHAGQREILRLLEKGRTWVKLSGAYLQTGVTRTDWESDAAAMAADLVRTAPQRLVWGSNWPHPTSHAGLHQAPDDADLLTLLHAWAGDDATVRRILVDNPAQLYDFA</sequence>
<dbReference type="PANTHER" id="PTHR35563">
    <property type="entry name" value="BARREL METAL-DEPENDENT HYDROLASE, PUTATIVE (AFU_ORTHOLOGUE AFUA_1G16240)-RELATED"/>
    <property type="match status" value="1"/>
</dbReference>